<feature type="compositionally biased region" description="Polar residues" evidence="9">
    <location>
        <begin position="445"/>
        <end position="476"/>
    </location>
</feature>
<evidence type="ECO:0000259" key="11">
    <source>
        <dbReference type="Pfam" id="PF01757"/>
    </source>
</evidence>
<accession>A0ABY5S185</accession>
<feature type="transmembrane region" description="Helical" evidence="10">
    <location>
        <begin position="175"/>
        <end position="191"/>
    </location>
</feature>
<evidence type="ECO:0000313" key="12">
    <source>
        <dbReference type="EMBL" id="UVI27626.1"/>
    </source>
</evidence>
<keyword evidence="3" id="KW-1003">Cell membrane</keyword>
<evidence type="ECO:0000256" key="4">
    <source>
        <dbReference type="ARBA" id="ARBA00022679"/>
    </source>
</evidence>
<dbReference type="PANTHER" id="PTHR23028">
    <property type="entry name" value="ACETYLTRANSFERASE"/>
    <property type="match status" value="1"/>
</dbReference>
<keyword evidence="13" id="KW-1185">Reference proteome</keyword>
<feature type="compositionally biased region" description="Low complexity" evidence="9">
    <location>
        <begin position="484"/>
        <end position="498"/>
    </location>
</feature>
<dbReference type="InterPro" id="IPR050879">
    <property type="entry name" value="Acyltransferase_3"/>
</dbReference>
<feature type="transmembrane region" description="Helical" evidence="10">
    <location>
        <begin position="105"/>
        <end position="122"/>
    </location>
</feature>
<feature type="domain" description="Acyltransferase 3" evidence="11">
    <location>
        <begin position="37"/>
        <end position="368"/>
    </location>
</feature>
<feature type="transmembrane region" description="Helical" evidence="10">
    <location>
        <begin position="63"/>
        <end position="84"/>
    </location>
</feature>
<name>A0ABY5S185_9BACL</name>
<dbReference type="GO" id="GO:0016746">
    <property type="term" value="F:acyltransferase activity"/>
    <property type="evidence" value="ECO:0007669"/>
    <property type="project" value="UniProtKB-KW"/>
</dbReference>
<keyword evidence="8 12" id="KW-0012">Acyltransferase</keyword>
<evidence type="ECO:0000256" key="1">
    <source>
        <dbReference type="ARBA" id="ARBA00004651"/>
    </source>
</evidence>
<evidence type="ECO:0000313" key="13">
    <source>
        <dbReference type="Proteomes" id="UP001057877"/>
    </source>
</evidence>
<feature type="transmembrane region" description="Helical" evidence="10">
    <location>
        <begin position="231"/>
        <end position="249"/>
    </location>
</feature>
<dbReference type="SUPFAM" id="SSF52266">
    <property type="entry name" value="SGNH hydrolase"/>
    <property type="match status" value="1"/>
</dbReference>
<feature type="transmembrane region" description="Helical" evidence="10">
    <location>
        <begin position="287"/>
        <end position="310"/>
    </location>
</feature>
<feature type="transmembrane region" description="Helical" evidence="10">
    <location>
        <begin position="198"/>
        <end position="216"/>
    </location>
</feature>
<feature type="region of interest" description="Disordered" evidence="9">
    <location>
        <begin position="445"/>
        <end position="551"/>
    </location>
</feature>
<evidence type="ECO:0000256" key="6">
    <source>
        <dbReference type="ARBA" id="ARBA00022989"/>
    </source>
</evidence>
<dbReference type="Pfam" id="PF01757">
    <property type="entry name" value="Acyl_transf_3"/>
    <property type="match status" value="1"/>
</dbReference>
<protein>
    <submittedName>
        <fullName evidence="12">Acyltransferase family protein</fullName>
    </submittedName>
</protein>
<dbReference type="Gene3D" id="3.40.50.1110">
    <property type="entry name" value="SGNH hydrolase"/>
    <property type="match status" value="1"/>
</dbReference>
<evidence type="ECO:0000256" key="2">
    <source>
        <dbReference type="ARBA" id="ARBA00007400"/>
    </source>
</evidence>
<feature type="compositionally biased region" description="Basic and acidic residues" evidence="9">
    <location>
        <begin position="531"/>
        <end position="549"/>
    </location>
</feature>
<evidence type="ECO:0000256" key="5">
    <source>
        <dbReference type="ARBA" id="ARBA00022692"/>
    </source>
</evidence>
<comment type="subcellular location">
    <subcellularLocation>
        <location evidence="1">Cell membrane</location>
        <topology evidence="1">Multi-pass membrane protein</topology>
    </subcellularLocation>
</comment>
<dbReference type="Proteomes" id="UP001057877">
    <property type="component" value="Chromosome"/>
</dbReference>
<evidence type="ECO:0000256" key="9">
    <source>
        <dbReference type="SAM" id="MobiDB-lite"/>
    </source>
</evidence>
<comment type="similarity">
    <text evidence="2">Belongs to the acyltransferase 3 family.</text>
</comment>
<dbReference type="InterPro" id="IPR002656">
    <property type="entry name" value="Acyl_transf_3_dom"/>
</dbReference>
<keyword evidence="4" id="KW-0808">Transferase</keyword>
<dbReference type="RefSeq" id="WP_258383716.1">
    <property type="nucleotide sequence ID" value="NZ_CP091430.1"/>
</dbReference>
<evidence type="ECO:0000256" key="7">
    <source>
        <dbReference type="ARBA" id="ARBA00023136"/>
    </source>
</evidence>
<keyword evidence="6 10" id="KW-1133">Transmembrane helix</keyword>
<feature type="region of interest" description="Disordered" evidence="9">
    <location>
        <begin position="1"/>
        <end position="29"/>
    </location>
</feature>
<keyword evidence="7 10" id="KW-0472">Membrane</keyword>
<evidence type="ECO:0000256" key="3">
    <source>
        <dbReference type="ARBA" id="ARBA00022475"/>
    </source>
</evidence>
<dbReference type="PANTHER" id="PTHR23028:SF53">
    <property type="entry name" value="ACYL_TRANSF_3 DOMAIN-CONTAINING PROTEIN"/>
    <property type="match status" value="1"/>
</dbReference>
<organism evidence="12 13">
    <name type="scientific">Paenibacillus spongiae</name>
    <dbReference type="NCBI Taxonomy" id="2909671"/>
    <lineage>
        <taxon>Bacteria</taxon>
        <taxon>Bacillati</taxon>
        <taxon>Bacillota</taxon>
        <taxon>Bacilli</taxon>
        <taxon>Bacillales</taxon>
        <taxon>Paenibacillaceae</taxon>
        <taxon>Paenibacillus</taxon>
    </lineage>
</organism>
<proteinExistence type="inferred from homology"/>
<gene>
    <name evidence="12" type="ORF">L1F29_19355</name>
</gene>
<dbReference type="InterPro" id="IPR036514">
    <property type="entry name" value="SGNH_hydro_sf"/>
</dbReference>
<feature type="compositionally biased region" description="Polar residues" evidence="9">
    <location>
        <begin position="12"/>
        <end position="29"/>
    </location>
</feature>
<feature type="transmembrane region" description="Helical" evidence="10">
    <location>
        <begin position="411"/>
        <end position="429"/>
    </location>
</feature>
<reference evidence="12" key="1">
    <citation type="submission" date="2022-01" db="EMBL/GenBank/DDBJ databases">
        <title>Paenibacillus spongiae sp. nov., isolated from marine sponge.</title>
        <authorList>
            <person name="Li Z."/>
            <person name="Zhang M."/>
        </authorList>
    </citation>
    <scope>NUCLEOTIDE SEQUENCE</scope>
    <source>
        <strain evidence="12">PHS-Z3</strain>
    </source>
</reference>
<keyword evidence="5 10" id="KW-0812">Transmembrane</keyword>
<sequence>MIRSRKNVRTARPTTSTSGKVTIDSGTSTSNKRRYMPGLDGLRALAVLAVLLYHLDLSAVPGGFLGVGVFFVLSGYLITDLLAAEWRKQGRINLKNFWVRRFRRLLPALAVFLLVVALWTLFTDTSRLKELSGNILTAALYVNNWWLIFHQVSYFESFGPPSPVGHLWSLAVEEQFYVLWPFLMLLGFRFVRIRGRLFGLIMAGAAASAIAMAVLYEPGSDPSRVYYGTDTRAFGLLIGAALAIVWPSARLSESASPRSRLAIDLVGGAGLLTIIVMIGRVSEFDAFLYQGGFVVLSAATAAAVAALAHPGSRLGVLMSWKPLRWMGTRSYGIYLWHYFVICITKPAIQTGEVNPAFMLFQIALSFVLAELSWRFVEEPVRSGKAGQVWKNVRRQQKLRRQSTDRRPSRRWRTAAWLTPLFIIGMIAAVNRDIMIFDSMASSVPDQETVQLPQQPADNKNGSNGSLQPPPHNNTGISERKNTDSSSSEGKGSTGSAGSRDGKESGDSQPPNRNEPKQPPSEIPDQPSVIKPAEEKSSGSENGNNEKRDNQSSITAIGDSVLLGASKELEALLPGIIIDAKIGRQMSQAVDAAAALKAKGRLGSHVIIELGTNGLFTKKQLTALLDSLQDAKQILLVNTRVPRRWEKGVNDMLSKTAVNYTNVTIVDWYQASAGKDAYFEKDGVHLNAEGAKAYVSLIAKAVK</sequence>
<evidence type="ECO:0000256" key="8">
    <source>
        <dbReference type="ARBA" id="ARBA00023315"/>
    </source>
</evidence>
<feature type="transmembrane region" description="Helical" evidence="10">
    <location>
        <begin position="41"/>
        <end position="57"/>
    </location>
</feature>
<feature type="transmembrane region" description="Helical" evidence="10">
    <location>
        <begin position="261"/>
        <end position="281"/>
    </location>
</feature>
<dbReference type="EMBL" id="CP091430">
    <property type="protein sequence ID" value="UVI27626.1"/>
    <property type="molecule type" value="Genomic_DNA"/>
</dbReference>
<evidence type="ECO:0000256" key="10">
    <source>
        <dbReference type="SAM" id="Phobius"/>
    </source>
</evidence>
<dbReference type="CDD" id="cd01840">
    <property type="entry name" value="SGNH_hydrolase_yrhL_like"/>
    <property type="match status" value="1"/>
</dbReference>